<sequence length="172" mass="18852">MAPSKETLNSELILNELKLRQRSKEIVDVEEERVKVVVFTCCGNRYAFYGEDVREFIPNCEISWVPGLPDYLPGLINVRGDIESVIDITPFLGEGKKEAFRGLVAMAVREDFRSGVMIDSIEDVVDVPAGSIKPPLSTLSGAARELVAGELEYEGALVPLLDLGKLGAKITL</sequence>
<dbReference type="InterPro" id="IPR002545">
    <property type="entry name" value="CheW-lke_dom"/>
</dbReference>
<dbReference type="PANTHER" id="PTHR22617:SF23">
    <property type="entry name" value="CHEMOTAXIS PROTEIN CHEW"/>
    <property type="match status" value="1"/>
</dbReference>
<protein>
    <recommendedName>
        <fullName evidence="1">CheW-like domain-containing protein</fullName>
    </recommendedName>
</protein>
<gene>
    <name evidence="2" type="ORF">GEOBRER4_n0547</name>
</gene>
<dbReference type="Gene3D" id="2.40.50.180">
    <property type="entry name" value="CheA-289, Domain 4"/>
    <property type="match status" value="1"/>
</dbReference>
<dbReference type="Pfam" id="PF01584">
    <property type="entry name" value="CheW"/>
    <property type="match status" value="1"/>
</dbReference>
<dbReference type="PROSITE" id="PS50851">
    <property type="entry name" value="CHEW"/>
    <property type="match status" value="1"/>
</dbReference>
<dbReference type="GO" id="GO:0005829">
    <property type="term" value="C:cytosol"/>
    <property type="evidence" value="ECO:0007669"/>
    <property type="project" value="TreeGrafter"/>
</dbReference>
<evidence type="ECO:0000313" key="3">
    <source>
        <dbReference type="Proteomes" id="UP000515472"/>
    </source>
</evidence>
<dbReference type="SUPFAM" id="SSF50341">
    <property type="entry name" value="CheW-like"/>
    <property type="match status" value="1"/>
</dbReference>
<name>A0A6S6LUX4_9BACT</name>
<keyword evidence="3" id="KW-1185">Reference proteome</keyword>
<dbReference type="InterPro" id="IPR036061">
    <property type="entry name" value="CheW-like_dom_sf"/>
</dbReference>
<organism evidence="2 3">
    <name type="scientific">Citrifermentans bremense</name>
    <dbReference type="NCBI Taxonomy" id="60035"/>
    <lineage>
        <taxon>Bacteria</taxon>
        <taxon>Pseudomonadati</taxon>
        <taxon>Thermodesulfobacteriota</taxon>
        <taxon>Desulfuromonadia</taxon>
        <taxon>Geobacterales</taxon>
        <taxon>Geobacteraceae</taxon>
        <taxon>Citrifermentans</taxon>
    </lineage>
</organism>
<dbReference type="GO" id="GO:0006935">
    <property type="term" value="P:chemotaxis"/>
    <property type="evidence" value="ECO:0007669"/>
    <property type="project" value="InterPro"/>
</dbReference>
<proteinExistence type="predicted"/>
<dbReference type="PANTHER" id="PTHR22617">
    <property type="entry name" value="CHEMOTAXIS SENSOR HISTIDINE KINASE-RELATED"/>
    <property type="match status" value="1"/>
</dbReference>
<dbReference type="Proteomes" id="UP000515472">
    <property type="component" value="Chromosome"/>
</dbReference>
<accession>A0A6S6LUX4</accession>
<dbReference type="InterPro" id="IPR039315">
    <property type="entry name" value="CheW"/>
</dbReference>
<dbReference type="RefSeq" id="WP_185244124.1">
    <property type="nucleotide sequence ID" value="NZ_AP023213.1"/>
</dbReference>
<feature type="domain" description="CheW-like" evidence="1">
    <location>
        <begin position="33"/>
        <end position="172"/>
    </location>
</feature>
<dbReference type="AlphaFoldDB" id="A0A6S6LUX4"/>
<dbReference type="KEGG" id="gbn:GEOBRER4_05270"/>
<dbReference type="Gene3D" id="2.30.30.40">
    <property type="entry name" value="SH3 Domains"/>
    <property type="match status" value="1"/>
</dbReference>
<evidence type="ECO:0000259" key="1">
    <source>
        <dbReference type="PROSITE" id="PS50851"/>
    </source>
</evidence>
<evidence type="ECO:0000313" key="2">
    <source>
        <dbReference type="EMBL" id="BCG45777.1"/>
    </source>
</evidence>
<reference evidence="2 3" key="1">
    <citation type="submission" date="2020-06" db="EMBL/GenBank/DDBJ databases">
        <title>Interaction of electrochemicaly active bacteria, Geobacter bremensis R4 on different carbon anode.</title>
        <authorList>
            <person name="Meng L."/>
            <person name="Yoshida N."/>
        </authorList>
    </citation>
    <scope>NUCLEOTIDE SEQUENCE [LARGE SCALE GENOMIC DNA]</scope>
    <source>
        <strain evidence="2 3">R4</strain>
    </source>
</reference>
<dbReference type="SMART" id="SM00260">
    <property type="entry name" value="CheW"/>
    <property type="match status" value="1"/>
</dbReference>
<dbReference type="GO" id="GO:0007165">
    <property type="term" value="P:signal transduction"/>
    <property type="evidence" value="ECO:0007669"/>
    <property type="project" value="InterPro"/>
</dbReference>
<dbReference type="EMBL" id="AP023213">
    <property type="protein sequence ID" value="BCG45777.1"/>
    <property type="molecule type" value="Genomic_DNA"/>
</dbReference>